<protein>
    <submittedName>
        <fullName evidence="3">Uncharacterized protein</fullName>
    </submittedName>
</protein>
<sequence length="174" mass="18001">MTAGLNLLSILLALGIPALIAIAMPRRWRVAALILWVLSPVIVLLVLGGIEAARDPAEADLGKLLYGLALIGSILALPWLLACLIGFALGSVLRKKPATPAAAPVVAVATAPPVAARPPSRPGTTPRAYGVAFLILAGALLTIAGATVMTLHFSPDPPPQELDRIPAMPRTLRP</sequence>
<dbReference type="RefSeq" id="WP_211855515.1">
    <property type="nucleotide sequence ID" value="NZ_JAAGBB010000040.1"/>
</dbReference>
<dbReference type="EMBL" id="JAAGBB010000040">
    <property type="protein sequence ID" value="MBR0667738.1"/>
    <property type="molecule type" value="Genomic_DNA"/>
</dbReference>
<dbReference type="Proteomes" id="UP001196870">
    <property type="component" value="Unassembled WGS sequence"/>
</dbReference>
<reference evidence="4" key="1">
    <citation type="journal article" date="2021" name="Syst. Appl. Microbiol.">
        <title>Roseomonas hellenica sp. nov., isolated from roots of wild-growing Alkanna tinctoria.</title>
        <authorList>
            <person name="Rat A."/>
            <person name="Naranjo H.D."/>
            <person name="Lebbe L."/>
            <person name="Cnockaert M."/>
            <person name="Krigas N."/>
            <person name="Grigoriadou K."/>
            <person name="Maloupa E."/>
            <person name="Willems A."/>
        </authorList>
    </citation>
    <scope>NUCLEOTIDE SEQUENCE [LARGE SCALE GENOMIC DNA]</scope>
    <source>
        <strain evidence="4">LMG 31523</strain>
    </source>
</reference>
<comment type="caution">
    <text evidence="3">The sequence shown here is derived from an EMBL/GenBank/DDBJ whole genome shotgun (WGS) entry which is preliminary data.</text>
</comment>
<feature type="transmembrane region" description="Helical" evidence="2">
    <location>
        <begin position="30"/>
        <end position="52"/>
    </location>
</feature>
<evidence type="ECO:0000256" key="2">
    <source>
        <dbReference type="SAM" id="Phobius"/>
    </source>
</evidence>
<gene>
    <name evidence="3" type="ORF">GXW71_25505</name>
</gene>
<name>A0ABS5F5C5_9PROT</name>
<feature type="transmembrane region" description="Helical" evidence="2">
    <location>
        <begin position="64"/>
        <end position="89"/>
    </location>
</feature>
<feature type="transmembrane region" description="Helical" evidence="2">
    <location>
        <begin position="6"/>
        <end position="23"/>
    </location>
</feature>
<keyword evidence="2" id="KW-0812">Transmembrane</keyword>
<keyword evidence="2" id="KW-0472">Membrane</keyword>
<evidence type="ECO:0000313" key="4">
    <source>
        <dbReference type="Proteomes" id="UP001196870"/>
    </source>
</evidence>
<evidence type="ECO:0000256" key="1">
    <source>
        <dbReference type="SAM" id="MobiDB-lite"/>
    </source>
</evidence>
<feature type="transmembrane region" description="Helical" evidence="2">
    <location>
        <begin position="128"/>
        <end position="153"/>
    </location>
</feature>
<organism evidence="3 4">
    <name type="scientific">Plastoroseomonas hellenica</name>
    <dbReference type="NCBI Taxonomy" id="2687306"/>
    <lineage>
        <taxon>Bacteria</taxon>
        <taxon>Pseudomonadati</taxon>
        <taxon>Pseudomonadota</taxon>
        <taxon>Alphaproteobacteria</taxon>
        <taxon>Acetobacterales</taxon>
        <taxon>Acetobacteraceae</taxon>
        <taxon>Plastoroseomonas</taxon>
    </lineage>
</organism>
<evidence type="ECO:0000313" key="3">
    <source>
        <dbReference type="EMBL" id="MBR0667738.1"/>
    </source>
</evidence>
<proteinExistence type="predicted"/>
<keyword evidence="4" id="KW-1185">Reference proteome</keyword>
<feature type="region of interest" description="Disordered" evidence="1">
    <location>
        <begin position="155"/>
        <end position="174"/>
    </location>
</feature>
<keyword evidence="2" id="KW-1133">Transmembrane helix</keyword>
<accession>A0ABS5F5C5</accession>